<dbReference type="GO" id="GO:0016787">
    <property type="term" value="F:hydrolase activity"/>
    <property type="evidence" value="ECO:0007669"/>
    <property type="project" value="UniProtKB-KW"/>
</dbReference>
<dbReference type="EMBL" id="BJYA01000012">
    <property type="protein sequence ID" value="GEN46040.1"/>
    <property type="molecule type" value="Genomic_DNA"/>
</dbReference>
<evidence type="ECO:0000313" key="3">
    <source>
        <dbReference type="Proteomes" id="UP000321440"/>
    </source>
</evidence>
<keyword evidence="3" id="KW-1185">Reference proteome</keyword>
<dbReference type="Gene3D" id="1.10.472.50">
    <property type="entry name" value="HD-domain/PDEase-like"/>
    <property type="match status" value="1"/>
</dbReference>
<dbReference type="AlphaFoldDB" id="A0A511W4P8"/>
<evidence type="ECO:0000313" key="2">
    <source>
        <dbReference type="EMBL" id="GEN46040.1"/>
    </source>
</evidence>
<gene>
    <name evidence="2" type="ORF">AHA02nite_18160</name>
</gene>
<dbReference type="InterPro" id="IPR003607">
    <property type="entry name" value="HD/PDEase_dom"/>
</dbReference>
<dbReference type="OrthoDB" id="9797344at2"/>
<dbReference type="PANTHER" id="PTHR33594">
    <property type="entry name" value="SUPERFAMILY HYDROLASE, PUTATIVE (AFU_ORTHOLOGUE AFUA_1G03035)-RELATED"/>
    <property type="match status" value="1"/>
</dbReference>
<sequence length="214" mass="24847">MNQKFVIQNTEEFVRTKLEQEGTGHDWWHIARVVELTKTIAEDEEANLFISIMAALLHDLIDDKLVEDKEAALHEVKSWLDSQQVVEHDQVHILDIIQTISFKEAHNHLTSLEAQVVQDADRLDAIGAVGIARCFAFAGAKGNLIHDPDEEPEINMSQEQYREKNGTAINHFYEKLLKLKELMNTSTGYQLAEERHQFMEQYLEQFYKEWKGIR</sequence>
<dbReference type="InterPro" id="IPR006674">
    <property type="entry name" value="HD_domain"/>
</dbReference>
<dbReference type="Pfam" id="PF01966">
    <property type="entry name" value="HD"/>
    <property type="match status" value="1"/>
</dbReference>
<comment type="caution">
    <text evidence="2">The sequence shown here is derived from an EMBL/GenBank/DDBJ whole genome shotgun (WGS) entry which is preliminary data.</text>
</comment>
<reference evidence="2 3" key="1">
    <citation type="submission" date="2019-07" db="EMBL/GenBank/DDBJ databases">
        <title>Whole genome shotgun sequence of Alkalibacillus haloalkaliphilus NBRC 103110.</title>
        <authorList>
            <person name="Hosoyama A."/>
            <person name="Uohara A."/>
            <person name="Ohji S."/>
            <person name="Ichikawa N."/>
        </authorList>
    </citation>
    <scope>NUCLEOTIDE SEQUENCE [LARGE SCALE GENOMIC DNA]</scope>
    <source>
        <strain evidence="2 3">NBRC 103110</strain>
    </source>
</reference>
<dbReference type="Proteomes" id="UP000321440">
    <property type="component" value="Unassembled WGS sequence"/>
</dbReference>
<organism evidence="2 3">
    <name type="scientific">Alkalibacillus haloalkaliphilus</name>
    <dbReference type="NCBI Taxonomy" id="94136"/>
    <lineage>
        <taxon>Bacteria</taxon>
        <taxon>Bacillati</taxon>
        <taxon>Bacillota</taxon>
        <taxon>Bacilli</taxon>
        <taxon>Bacillales</taxon>
        <taxon>Bacillaceae</taxon>
        <taxon>Alkalibacillus</taxon>
    </lineage>
</organism>
<dbReference type="SMART" id="SM00471">
    <property type="entry name" value="HDc"/>
    <property type="match status" value="1"/>
</dbReference>
<proteinExistence type="predicted"/>
<feature type="domain" description="HD" evidence="1">
    <location>
        <begin position="26"/>
        <end position="126"/>
    </location>
</feature>
<dbReference type="PROSITE" id="PS51831">
    <property type="entry name" value="HD"/>
    <property type="match status" value="1"/>
</dbReference>
<evidence type="ECO:0000259" key="1">
    <source>
        <dbReference type="PROSITE" id="PS51831"/>
    </source>
</evidence>
<dbReference type="CDD" id="cd00077">
    <property type="entry name" value="HDc"/>
    <property type="match status" value="1"/>
</dbReference>
<dbReference type="RefSeq" id="WP_146816489.1">
    <property type="nucleotide sequence ID" value="NZ_BJYA01000012.1"/>
</dbReference>
<dbReference type="SUPFAM" id="SSF109604">
    <property type="entry name" value="HD-domain/PDEase-like"/>
    <property type="match status" value="1"/>
</dbReference>
<keyword evidence="2" id="KW-0378">Hydrolase</keyword>
<dbReference type="Gene3D" id="1.20.58.1910">
    <property type="match status" value="1"/>
</dbReference>
<dbReference type="PANTHER" id="PTHR33594:SF1">
    <property type="entry name" value="HD_PDEASE DOMAIN-CONTAINING PROTEIN"/>
    <property type="match status" value="1"/>
</dbReference>
<protein>
    <submittedName>
        <fullName evidence="2">Phosphohydrolase</fullName>
    </submittedName>
</protein>
<accession>A0A511W4P8</accession>
<name>A0A511W4P8_9BACI</name>